<reference evidence="4" key="1">
    <citation type="submission" date="2016-06" db="UniProtKB">
        <authorList>
            <consortium name="WormBaseParasite"/>
        </authorList>
    </citation>
    <scope>IDENTIFICATION</scope>
</reference>
<evidence type="ECO:0000313" key="3">
    <source>
        <dbReference type="Proteomes" id="UP000272942"/>
    </source>
</evidence>
<organism evidence="4">
    <name type="scientific">Echinostoma caproni</name>
    <dbReference type="NCBI Taxonomy" id="27848"/>
    <lineage>
        <taxon>Eukaryota</taxon>
        <taxon>Metazoa</taxon>
        <taxon>Spiralia</taxon>
        <taxon>Lophotrochozoa</taxon>
        <taxon>Platyhelminthes</taxon>
        <taxon>Trematoda</taxon>
        <taxon>Digenea</taxon>
        <taxon>Plagiorchiida</taxon>
        <taxon>Echinostomata</taxon>
        <taxon>Echinostomatoidea</taxon>
        <taxon>Echinostomatidae</taxon>
        <taxon>Echinostoma</taxon>
    </lineage>
</organism>
<dbReference type="InterPro" id="IPR056290">
    <property type="entry name" value="CEPT76/DRC7_peptidase-like_dom"/>
</dbReference>
<name>A0A183ATA8_9TREM</name>
<evidence type="ECO:0000313" key="4">
    <source>
        <dbReference type="WBParaSite" id="ECPE_0001022501-mRNA-1"/>
    </source>
</evidence>
<accession>A0A183ATA8</accession>
<dbReference type="Pfam" id="PF24656">
    <property type="entry name" value="CEPT76_peptidase"/>
    <property type="match status" value="1"/>
</dbReference>
<proteinExistence type="predicted"/>
<dbReference type="EMBL" id="UZAN01048665">
    <property type="protein sequence ID" value="VDP86645.1"/>
    <property type="molecule type" value="Genomic_DNA"/>
</dbReference>
<dbReference type="GO" id="GO:1904491">
    <property type="term" value="P:protein localization to ciliary transition zone"/>
    <property type="evidence" value="ECO:0007669"/>
    <property type="project" value="TreeGrafter"/>
</dbReference>
<feature type="domain" description="CEP76/DRC7 peptidase-like" evidence="1">
    <location>
        <begin position="53"/>
        <end position="192"/>
    </location>
</feature>
<dbReference type="WBParaSite" id="ECPE_0001022501-mRNA-1">
    <property type="protein sequence ID" value="ECPE_0001022501-mRNA-1"/>
    <property type="gene ID" value="ECPE_0001022501"/>
</dbReference>
<dbReference type="GO" id="GO:0035869">
    <property type="term" value="C:ciliary transition zone"/>
    <property type="evidence" value="ECO:0007669"/>
    <property type="project" value="TreeGrafter"/>
</dbReference>
<dbReference type="PANTHER" id="PTHR20837">
    <property type="entry name" value="CENTROSOMAL PROTEIN-RELATED"/>
    <property type="match status" value="1"/>
</dbReference>
<protein>
    <submittedName>
        <fullName evidence="4">Ferritin-like domain-containing protein</fullName>
    </submittedName>
</protein>
<dbReference type="OrthoDB" id="2162143at2759"/>
<dbReference type="GO" id="GO:1905515">
    <property type="term" value="P:non-motile cilium assembly"/>
    <property type="evidence" value="ECO:0007669"/>
    <property type="project" value="TreeGrafter"/>
</dbReference>
<sequence>MVTRYLSALNPPKELLPGPDTGLSWNEAVLRLARYVSLIPYESDAAYFRGLSDLWCTSDQFLHMVCGDEEEHAVLLACYLLHLEQLRQTTESEEHTASPLQIYLCFGEALPEGQTVYVLTGEEGPEMNKMSTRWKLWNPLRGQSFSVNNANGPMRSIWGLANAHNVWANIQAKKQPWELDWDLTSRKSWLPFFPVRSKHSRGKRDPGGFEDRPPLATVQPAALIYEQLDSRELENIKFELEAALRDALMVWRRNKVSP</sequence>
<gene>
    <name evidence="2" type="ORF">ECPE_LOCUS10193</name>
</gene>
<reference evidence="2 3" key="2">
    <citation type="submission" date="2018-11" db="EMBL/GenBank/DDBJ databases">
        <authorList>
            <consortium name="Pathogen Informatics"/>
        </authorList>
    </citation>
    <scope>NUCLEOTIDE SEQUENCE [LARGE SCALE GENOMIC DNA]</scope>
    <source>
        <strain evidence="2 3">Egypt</strain>
    </source>
</reference>
<keyword evidence="3" id="KW-1185">Reference proteome</keyword>
<dbReference type="PANTHER" id="PTHR20837:SF0">
    <property type="entry name" value="COILED-COIL AND C2 DOMAIN-CONTAINING PROTEIN 2A"/>
    <property type="match status" value="1"/>
</dbReference>
<dbReference type="AlphaFoldDB" id="A0A183ATA8"/>
<evidence type="ECO:0000313" key="2">
    <source>
        <dbReference type="EMBL" id="VDP86645.1"/>
    </source>
</evidence>
<dbReference type="Proteomes" id="UP000272942">
    <property type="component" value="Unassembled WGS sequence"/>
</dbReference>
<dbReference type="InterPro" id="IPR052434">
    <property type="entry name" value="Tectonic-like_complex_comp"/>
</dbReference>
<evidence type="ECO:0000259" key="1">
    <source>
        <dbReference type="Pfam" id="PF24656"/>
    </source>
</evidence>